<feature type="domain" description="G-protein coupled receptors family 1 profile" evidence="10">
    <location>
        <begin position="96"/>
        <end position="352"/>
    </location>
</feature>
<proteinExistence type="predicted"/>
<dbReference type="SUPFAM" id="SSF81321">
    <property type="entry name" value="Family A G protein-coupled receptor-like"/>
    <property type="match status" value="1"/>
</dbReference>
<evidence type="ECO:0000256" key="5">
    <source>
        <dbReference type="ARBA" id="ARBA00023040"/>
    </source>
</evidence>
<feature type="transmembrane region" description="Helical" evidence="9">
    <location>
        <begin position="286"/>
        <end position="305"/>
    </location>
</feature>
<evidence type="ECO:0000256" key="4">
    <source>
        <dbReference type="ARBA" id="ARBA00022989"/>
    </source>
</evidence>
<keyword evidence="4 9" id="KW-1133">Transmembrane helix</keyword>
<keyword evidence="8" id="KW-0807">Transducer</keyword>
<keyword evidence="12" id="KW-1185">Reference proteome</keyword>
<dbReference type="Proteomes" id="UP001558613">
    <property type="component" value="Unassembled WGS sequence"/>
</dbReference>
<dbReference type="PANTHER" id="PTHR10489:SF910">
    <property type="entry name" value="ATYPICAL CHEMOKINE RECEPTOR 4"/>
    <property type="match status" value="1"/>
</dbReference>
<organism evidence="11 12">
    <name type="scientific">Cirrhinus molitorella</name>
    <name type="common">mud carp</name>
    <dbReference type="NCBI Taxonomy" id="172907"/>
    <lineage>
        <taxon>Eukaryota</taxon>
        <taxon>Metazoa</taxon>
        <taxon>Chordata</taxon>
        <taxon>Craniata</taxon>
        <taxon>Vertebrata</taxon>
        <taxon>Euteleostomi</taxon>
        <taxon>Actinopterygii</taxon>
        <taxon>Neopterygii</taxon>
        <taxon>Teleostei</taxon>
        <taxon>Ostariophysi</taxon>
        <taxon>Cypriniformes</taxon>
        <taxon>Cyprinidae</taxon>
        <taxon>Labeoninae</taxon>
        <taxon>Labeonini</taxon>
        <taxon>Cirrhinus</taxon>
    </lineage>
</organism>
<feature type="transmembrane region" description="Helical" evidence="9">
    <location>
        <begin position="156"/>
        <end position="179"/>
    </location>
</feature>
<evidence type="ECO:0000256" key="8">
    <source>
        <dbReference type="ARBA" id="ARBA00023224"/>
    </source>
</evidence>
<evidence type="ECO:0000256" key="1">
    <source>
        <dbReference type="ARBA" id="ARBA00004651"/>
    </source>
</evidence>
<reference evidence="11 12" key="1">
    <citation type="submission" date="2023-09" db="EMBL/GenBank/DDBJ databases">
        <authorList>
            <person name="Wang M."/>
        </authorList>
    </citation>
    <scope>NUCLEOTIDE SEQUENCE [LARGE SCALE GENOMIC DNA]</scope>
    <source>
        <strain evidence="11">GT-2023</strain>
        <tissue evidence="11">Liver</tissue>
    </source>
</reference>
<evidence type="ECO:0000256" key="9">
    <source>
        <dbReference type="SAM" id="Phobius"/>
    </source>
</evidence>
<dbReference type="EMBL" id="JAYMGO010000002">
    <property type="protein sequence ID" value="KAL1280456.1"/>
    <property type="molecule type" value="Genomic_DNA"/>
</dbReference>
<dbReference type="InterPro" id="IPR017452">
    <property type="entry name" value="GPCR_Rhodpsn_7TM"/>
</dbReference>
<dbReference type="PANTHER" id="PTHR10489">
    <property type="entry name" value="CELL ADHESION MOLECULE"/>
    <property type="match status" value="1"/>
</dbReference>
<keyword evidence="3 9" id="KW-0812">Transmembrane</keyword>
<dbReference type="InterPro" id="IPR050119">
    <property type="entry name" value="CCR1-9-like"/>
</dbReference>
<dbReference type="InterPro" id="IPR000355">
    <property type="entry name" value="Chemokine_rcpt"/>
</dbReference>
<feature type="transmembrane region" description="Helical" evidence="9">
    <location>
        <begin position="200"/>
        <end position="218"/>
    </location>
</feature>
<accession>A0ABR3NUL7</accession>
<comment type="subcellular location">
    <subcellularLocation>
        <location evidence="1">Cell membrane</location>
        <topology evidence="1">Multi-pass membrane protein</topology>
    </subcellularLocation>
</comment>
<name>A0ABR3NUL7_9TELE</name>
<evidence type="ECO:0000256" key="3">
    <source>
        <dbReference type="ARBA" id="ARBA00022692"/>
    </source>
</evidence>
<evidence type="ECO:0000313" key="12">
    <source>
        <dbReference type="Proteomes" id="UP001558613"/>
    </source>
</evidence>
<feature type="transmembrane region" description="Helical" evidence="9">
    <location>
        <begin position="251"/>
        <end position="274"/>
    </location>
</feature>
<dbReference type="InterPro" id="IPR000276">
    <property type="entry name" value="GPCR_Rhodpsn"/>
</dbReference>
<sequence length="442" mass="50781">MNKGLMNNYHKKLCINQEEQTETIYSAFRQKPESFKSFRMENSEEHYYDYPEYENNSYNFSYDDYQTICEKGDVRSFARIFLPAVFALSLVIGLTGNALVVAVYAHCKQLKTMTDTFILHLAVADLLLLLTLPFWAADAVHGWKLGLTVCKLVSALYTINFTCSMMLLAHISMDQYLALAPGARTTGITCAFQKKHCKKLCLAVWAVSFFLGVPDLVFSTVRELPHKKTCIATYPSHMALRAKASLEVVEVIIGFLLPLIVMLFCYTCVGRALLKLPQERRWRKWRSIRVLLAMVGVFVFTQLPYNVVKFCRAMDIMYTFVTHCGVSKELDRATQITESLALTHCCLNPVLYTFVGSSFRQHVLKCAKDFGDRGRSANPGLQVHETSQARSQHSEYHRLVQELRLDDVRFQLYFRLDRTQFDELLWRKLEARPANVDAPFEN</sequence>
<evidence type="ECO:0000256" key="7">
    <source>
        <dbReference type="ARBA" id="ARBA00023170"/>
    </source>
</evidence>
<dbReference type="PRINTS" id="PR00657">
    <property type="entry name" value="CCCHEMOKINER"/>
</dbReference>
<dbReference type="PRINTS" id="PR00237">
    <property type="entry name" value="GPCRRHODOPSN"/>
</dbReference>
<evidence type="ECO:0000256" key="2">
    <source>
        <dbReference type="ARBA" id="ARBA00022475"/>
    </source>
</evidence>
<comment type="caution">
    <text evidence="11">The sequence shown here is derived from an EMBL/GenBank/DDBJ whole genome shotgun (WGS) entry which is preliminary data.</text>
</comment>
<keyword evidence="7" id="KW-0675">Receptor</keyword>
<keyword evidence="2" id="KW-1003">Cell membrane</keyword>
<keyword evidence="6 9" id="KW-0472">Membrane</keyword>
<dbReference type="Gene3D" id="1.20.1070.10">
    <property type="entry name" value="Rhodopsin 7-helix transmembrane proteins"/>
    <property type="match status" value="1"/>
</dbReference>
<evidence type="ECO:0000259" key="10">
    <source>
        <dbReference type="PROSITE" id="PS50262"/>
    </source>
</evidence>
<feature type="transmembrane region" description="Helical" evidence="9">
    <location>
        <begin position="80"/>
        <end position="105"/>
    </location>
</feature>
<protein>
    <recommendedName>
        <fullName evidence="10">G-protein coupled receptors family 1 profile domain-containing protein</fullName>
    </recommendedName>
</protein>
<gene>
    <name evidence="11" type="ORF">QQF64_015056</name>
</gene>
<dbReference type="PROSITE" id="PS50262">
    <property type="entry name" value="G_PROTEIN_RECEP_F1_2"/>
    <property type="match status" value="1"/>
</dbReference>
<dbReference type="Pfam" id="PF00001">
    <property type="entry name" value="7tm_1"/>
    <property type="match status" value="1"/>
</dbReference>
<evidence type="ECO:0000313" key="11">
    <source>
        <dbReference type="EMBL" id="KAL1280456.1"/>
    </source>
</evidence>
<keyword evidence="5" id="KW-0297">G-protein coupled receptor</keyword>
<feature type="transmembrane region" description="Helical" evidence="9">
    <location>
        <begin position="117"/>
        <end position="136"/>
    </location>
</feature>
<evidence type="ECO:0000256" key="6">
    <source>
        <dbReference type="ARBA" id="ARBA00023136"/>
    </source>
</evidence>